<dbReference type="PANTHER" id="PTHR16119">
    <property type="entry name" value="TRANSMEMBRANE PROTEIN 144"/>
    <property type="match status" value="1"/>
</dbReference>
<dbReference type="RefSeq" id="WP_155220247.1">
    <property type="nucleotide sequence ID" value="NZ_WNHB01000019.1"/>
</dbReference>
<keyword evidence="3" id="KW-0762">Sugar transport</keyword>
<reference evidence="8 9" key="1">
    <citation type="submission" date="2019-11" db="EMBL/GenBank/DDBJ databases">
        <title>Terrilactibacillus tamarindus sp. nov. BCM23-1 isolated from bark of Tamarindus indica.</title>
        <authorList>
            <person name="Kingkaew E."/>
            <person name="Tanasupawat S."/>
        </authorList>
    </citation>
    <scope>NUCLEOTIDE SEQUENCE [LARGE SCALE GENOMIC DNA]</scope>
    <source>
        <strain evidence="8 9">BCM23-1</strain>
    </source>
</reference>
<evidence type="ECO:0000313" key="8">
    <source>
        <dbReference type="EMBL" id="MTT32714.1"/>
    </source>
</evidence>
<feature type="transmembrane region" description="Helical" evidence="7">
    <location>
        <begin position="117"/>
        <end position="136"/>
    </location>
</feature>
<dbReference type="GO" id="GO:0012505">
    <property type="term" value="C:endomembrane system"/>
    <property type="evidence" value="ECO:0007669"/>
    <property type="project" value="UniProtKB-SubCell"/>
</dbReference>
<dbReference type="CDD" id="cd23112">
    <property type="entry name" value="glucose_uptake_GlcU"/>
    <property type="match status" value="1"/>
</dbReference>
<keyword evidence="4 7" id="KW-0812">Transmembrane</keyword>
<dbReference type="AlphaFoldDB" id="A0A6N8CRC1"/>
<dbReference type="GO" id="GO:0016020">
    <property type="term" value="C:membrane"/>
    <property type="evidence" value="ECO:0007669"/>
    <property type="project" value="InterPro"/>
</dbReference>
<feature type="transmembrane region" description="Helical" evidence="7">
    <location>
        <begin position="6"/>
        <end position="25"/>
    </location>
</feature>
<keyword evidence="3" id="KW-0813">Transport</keyword>
<dbReference type="EMBL" id="WNHB01000019">
    <property type="protein sequence ID" value="MTT32714.1"/>
    <property type="molecule type" value="Genomic_DNA"/>
</dbReference>
<evidence type="ECO:0000256" key="2">
    <source>
        <dbReference type="ARBA" id="ARBA00006117"/>
    </source>
</evidence>
<accession>A0A6N8CRC1</accession>
<organism evidence="8 9">
    <name type="scientific">Terrilactibacillus tamarindi</name>
    <dbReference type="NCBI Taxonomy" id="2599694"/>
    <lineage>
        <taxon>Bacteria</taxon>
        <taxon>Bacillati</taxon>
        <taxon>Bacillota</taxon>
        <taxon>Bacilli</taxon>
        <taxon>Bacillales</taxon>
        <taxon>Bacillaceae</taxon>
        <taxon>Terrilactibacillus</taxon>
    </lineage>
</organism>
<dbReference type="Pfam" id="PF06800">
    <property type="entry name" value="Sugar_transport"/>
    <property type="match status" value="1"/>
</dbReference>
<evidence type="ECO:0000256" key="5">
    <source>
        <dbReference type="ARBA" id="ARBA00022989"/>
    </source>
</evidence>
<comment type="subcellular location">
    <subcellularLocation>
        <location evidence="1">Endomembrane system</location>
        <topology evidence="1">Multi-pass membrane protein</topology>
    </subcellularLocation>
</comment>
<keyword evidence="9" id="KW-1185">Reference proteome</keyword>
<dbReference type="Gene3D" id="1.10.3730.20">
    <property type="match status" value="1"/>
</dbReference>
<feature type="transmembrane region" description="Helical" evidence="7">
    <location>
        <begin position="231"/>
        <end position="253"/>
    </location>
</feature>
<keyword evidence="5 7" id="KW-1133">Transmembrane helix</keyword>
<dbReference type="InterPro" id="IPR037185">
    <property type="entry name" value="EmrE-like"/>
</dbReference>
<sequence length="286" mass="30984">MLDILVALIPAVMWGFLPIVSSKLGGKAQNQVLGTTFGALIFSIIAFFVVHPNTSFHILLIGFISGLFWSLGQMNQFIAFKSLGVSKTMPMSTGMQLVGTTLFGVFLFHEWSTTTKLILGITAIILIIVGVFLTSFGEKDEDNAQNNLIKGITTLIISTIGYVVYIVILRYFNIGGWEAILPQSMGMVMGALLLTIRHNQFNKYTLRNVLTGIMWGIGNLGLLIATPRVGVATSFSLSQMGIIFSTLGGIFLLGEKKTTRQIIFVCIGCLLVVAGGVFIGYARSQG</sequence>
<evidence type="ECO:0000256" key="7">
    <source>
        <dbReference type="SAM" id="Phobius"/>
    </source>
</evidence>
<evidence type="ECO:0000256" key="4">
    <source>
        <dbReference type="ARBA" id="ARBA00022692"/>
    </source>
</evidence>
<feature type="transmembrane region" description="Helical" evidence="7">
    <location>
        <begin position="93"/>
        <end position="111"/>
    </location>
</feature>
<comment type="similarity">
    <text evidence="2">Belongs to the GRP transporter (TC 2.A.7.5) family.</text>
</comment>
<dbReference type="OrthoDB" id="1452595at2"/>
<feature type="transmembrane region" description="Helical" evidence="7">
    <location>
        <begin position="148"/>
        <end position="168"/>
    </location>
</feature>
<evidence type="ECO:0000256" key="6">
    <source>
        <dbReference type="ARBA" id="ARBA00023136"/>
    </source>
</evidence>
<feature type="transmembrane region" description="Helical" evidence="7">
    <location>
        <begin position="208"/>
        <end position="225"/>
    </location>
</feature>
<feature type="transmembrane region" description="Helical" evidence="7">
    <location>
        <begin position="262"/>
        <end position="282"/>
    </location>
</feature>
<evidence type="ECO:0000313" key="9">
    <source>
        <dbReference type="Proteomes" id="UP000440978"/>
    </source>
</evidence>
<feature type="transmembrane region" description="Helical" evidence="7">
    <location>
        <begin position="56"/>
        <end position="72"/>
    </location>
</feature>
<dbReference type="GO" id="GO:0015144">
    <property type="term" value="F:carbohydrate transmembrane transporter activity"/>
    <property type="evidence" value="ECO:0007669"/>
    <property type="project" value="InterPro"/>
</dbReference>
<evidence type="ECO:0000256" key="1">
    <source>
        <dbReference type="ARBA" id="ARBA00004127"/>
    </source>
</evidence>
<dbReference type="PANTHER" id="PTHR16119:SF17">
    <property type="entry name" value="TRANSMEMBRANE PROTEIN 144"/>
    <property type="match status" value="1"/>
</dbReference>
<name>A0A6N8CRC1_9BACI</name>
<protein>
    <submittedName>
        <fullName evidence="8">EamA family transporter</fullName>
    </submittedName>
</protein>
<gene>
    <name evidence="8" type="ORF">GMB86_11925</name>
</gene>
<comment type="caution">
    <text evidence="8">The sequence shown here is derived from an EMBL/GenBank/DDBJ whole genome shotgun (WGS) entry which is preliminary data.</text>
</comment>
<dbReference type="InterPro" id="IPR010651">
    <property type="entry name" value="Sugar_transport"/>
</dbReference>
<feature type="transmembrane region" description="Helical" evidence="7">
    <location>
        <begin position="32"/>
        <end position="50"/>
    </location>
</feature>
<dbReference type="SUPFAM" id="SSF103481">
    <property type="entry name" value="Multidrug resistance efflux transporter EmrE"/>
    <property type="match status" value="1"/>
</dbReference>
<feature type="transmembrane region" description="Helical" evidence="7">
    <location>
        <begin position="174"/>
        <end position="196"/>
    </location>
</feature>
<proteinExistence type="inferred from homology"/>
<keyword evidence="6 7" id="KW-0472">Membrane</keyword>
<evidence type="ECO:0000256" key="3">
    <source>
        <dbReference type="ARBA" id="ARBA00022597"/>
    </source>
</evidence>
<dbReference type="Proteomes" id="UP000440978">
    <property type="component" value="Unassembled WGS sequence"/>
</dbReference>